<gene>
    <name evidence="2" type="ORF">MVI01_18340</name>
</gene>
<organism evidence="2 3">
    <name type="scientific">Myxococcus virescens</name>
    <dbReference type="NCBI Taxonomy" id="83456"/>
    <lineage>
        <taxon>Bacteria</taxon>
        <taxon>Pseudomonadati</taxon>
        <taxon>Myxococcota</taxon>
        <taxon>Myxococcia</taxon>
        <taxon>Myxococcales</taxon>
        <taxon>Cystobacterineae</taxon>
        <taxon>Myxococcaceae</taxon>
        <taxon>Myxococcus</taxon>
    </lineage>
</organism>
<evidence type="ECO:0000256" key="1">
    <source>
        <dbReference type="SAM" id="MobiDB-lite"/>
    </source>
</evidence>
<feature type="region of interest" description="Disordered" evidence="1">
    <location>
        <begin position="43"/>
        <end position="64"/>
    </location>
</feature>
<feature type="compositionally biased region" description="Polar residues" evidence="1">
    <location>
        <begin position="49"/>
        <end position="64"/>
    </location>
</feature>
<evidence type="ECO:0000313" key="3">
    <source>
        <dbReference type="Proteomes" id="UP000321224"/>
    </source>
</evidence>
<dbReference type="EMBL" id="BJVY01000007">
    <property type="protein sequence ID" value="GEL70050.1"/>
    <property type="molecule type" value="Genomic_DNA"/>
</dbReference>
<dbReference type="Proteomes" id="UP000321224">
    <property type="component" value="Unassembled WGS sequence"/>
</dbReference>
<sequence>MSVLFVPAEVTLPASRLLEAAGGATRVISLTGDYIGYLDSSEHVRNRSGESQLPSTPASQDPML</sequence>
<dbReference type="AlphaFoldDB" id="A0A511H937"/>
<accession>A0A511H937</accession>
<evidence type="ECO:0000313" key="2">
    <source>
        <dbReference type="EMBL" id="GEL70050.1"/>
    </source>
</evidence>
<comment type="caution">
    <text evidence="2">The sequence shown here is derived from an EMBL/GenBank/DDBJ whole genome shotgun (WGS) entry which is preliminary data.</text>
</comment>
<reference evidence="2 3" key="1">
    <citation type="submission" date="2019-07" db="EMBL/GenBank/DDBJ databases">
        <title>Whole genome shotgun sequence of Myxococcus virescens NBRC 100334.</title>
        <authorList>
            <person name="Hosoyama A."/>
            <person name="Uohara A."/>
            <person name="Ohji S."/>
            <person name="Ichikawa N."/>
        </authorList>
    </citation>
    <scope>NUCLEOTIDE SEQUENCE [LARGE SCALE GENOMIC DNA]</scope>
    <source>
        <strain evidence="2 3">NBRC 100334</strain>
    </source>
</reference>
<protein>
    <submittedName>
        <fullName evidence="2">Uncharacterized protein</fullName>
    </submittedName>
</protein>
<proteinExistence type="predicted"/>
<name>A0A511H937_9BACT</name>